<evidence type="ECO:0000313" key="2">
    <source>
        <dbReference type="Proteomes" id="UP001431783"/>
    </source>
</evidence>
<protein>
    <recommendedName>
        <fullName evidence="3">Reverse transcriptase domain-containing protein</fullName>
    </recommendedName>
</protein>
<organism evidence="1 2">
    <name type="scientific">Henosepilachna vigintioctopunctata</name>
    <dbReference type="NCBI Taxonomy" id="420089"/>
    <lineage>
        <taxon>Eukaryota</taxon>
        <taxon>Metazoa</taxon>
        <taxon>Ecdysozoa</taxon>
        <taxon>Arthropoda</taxon>
        <taxon>Hexapoda</taxon>
        <taxon>Insecta</taxon>
        <taxon>Pterygota</taxon>
        <taxon>Neoptera</taxon>
        <taxon>Endopterygota</taxon>
        <taxon>Coleoptera</taxon>
        <taxon>Polyphaga</taxon>
        <taxon>Cucujiformia</taxon>
        <taxon>Coccinelloidea</taxon>
        <taxon>Coccinellidae</taxon>
        <taxon>Epilachninae</taxon>
        <taxon>Epilachnini</taxon>
        <taxon>Henosepilachna</taxon>
    </lineage>
</organism>
<sequence>MNRNIYNAFDARTSAICVLVDLAKTFDIVSHLILVKIMKQLGAEEVDTHNSMKKYLKNKEYVVVIDGVGSTGQNDSVWGSPRYYPGTCAVLSVYR</sequence>
<comment type="caution">
    <text evidence="1">The sequence shown here is derived from an EMBL/GenBank/DDBJ whole genome shotgun (WGS) entry which is preliminary data.</text>
</comment>
<evidence type="ECO:0000313" key="1">
    <source>
        <dbReference type="EMBL" id="KAK9876142.1"/>
    </source>
</evidence>
<dbReference type="EMBL" id="JARQZJ010000035">
    <property type="protein sequence ID" value="KAK9876142.1"/>
    <property type="molecule type" value="Genomic_DNA"/>
</dbReference>
<keyword evidence="2" id="KW-1185">Reference proteome</keyword>
<dbReference type="AlphaFoldDB" id="A0AAW1U648"/>
<proteinExistence type="predicted"/>
<evidence type="ECO:0008006" key="3">
    <source>
        <dbReference type="Google" id="ProtNLM"/>
    </source>
</evidence>
<accession>A0AAW1U648</accession>
<gene>
    <name evidence="1" type="ORF">WA026_011259</name>
</gene>
<dbReference type="Proteomes" id="UP001431783">
    <property type="component" value="Unassembled WGS sequence"/>
</dbReference>
<name>A0AAW1U648_9CUCU</name>
<reference evidence="1 2" key="1">
    <citation type="submission" date="2023-03" db="EMBL/GenBank/DDBJ databases">
        <title>Genome insight into feeding habits of ladybird beetles.</title>
        <authorList>
            <person name="Li H.-S."/>
            <person name="Huang Y.-H."/>
            <person name="Pang H."/>
        </authorList>
    </citation>
    <scope>NUCLEOTIDE SEQUENCE [LARGE SCALE GENOMIC DNA]</scope>
    <source>
        <strain evidence="1">SYSU_2023b</strain>
        <tissue evidence="1">Whole body</tissue>
    </source>
</reference>